<feature type="domain" description="Type II methyltransferase M.TaqI-like" evidence="7">
    <location>
        <begin position="689"/>
        <end position="963"/>
    </location>
</feature>
<comment type="catalytic activity">
    <reaction evidence="5">
        <text>a 2'-deoxyadenosine in DNA + S-adenosyl-L-methionine = an N(6)-methyl-2'-deoxyadenosine in DNA + S-adenosyl-L-homocysteine + H(+)</text>
        <dbReference type="Rhea" id="RHEA:15197"/>
        <dbReference type="Rhea" id="RHEA-COMP:12418"/>
        <dbReference type="Rhea" id="RHEA-COMP:12419"/>
        <dbReference type="ChEBI" id="CHEBI:15378"/>
        <dbReference type="ChEBI" id="CHEBI:57856"/>
        <dbReference type="ChEBI" id="CHEBI:59789"/>
        <dbReference type="ChEBI" id="CHEBI:90615"/>
        <dbReference type="ChEBI" id="CHEBI:90616"/>
        <dbReference type="EC" id="2.1.1.72"/>
    </reaction>
</comment>
<dbReference type="InterPro" id="IPR046820">
    <property type="entry name" value="MmeI_TRD"/>
</dbReference>
<evidence type="ECO:0000256" key="1">
    <source>
        <dbReference type="ARBA" id="ARBA00011900"/>
    </source>
</evidence>
<dbReference type="GO" id="GO:0006304">
    <property type="term" value="P:DNA modification"/>
    <property type="evidence" value="ECO:0007669"/>
    <property type="project" value="InterPro"/>
</dbReference>
<sequence>MATETPARQHATWLSLIDISGPFLSTAVLLEVFKHGLDTRSDEVEVRRRLRTAYDEWADNQEGLHPDRGIHYQWLRFVLTDVLNFRPEYLREGQQITENLRYTVKEHGETLFPDLVIQAPDEAQPRLLVQLYPMRQNLEKAVTDSVWKVSPATKMMELLRGTGMRLGLVTNGRSWMLVDAPPQETTGYYTWDATIWTEEPITLRAFYNVLGMYRFYGVPDEETLEALLSKSAESQQEVTNQLGDQVLRAVELLIKTLDRLDKDRQRTLLQDVDEKTLYEAALTVMMRLVFLLSAEERGLLCLGEALYDQNYAISTMGKQLREQADQQTEEVLGLRYDAWSRLLALFRMVYGGVDHPDLRLPAYGGHLFDPDRFPFLEGRPQKTSWRTTPAHPLAIDNRTVLYLLDSLQYLRVREAGGTERRRLSFRGLDVEQIGHVYEGLLDHTAKRSTTTILGLLGTKDAEAETTLEELESHAAKGEEALLAYLAELTKRGVSPLRKALHQTLDDPQARSRLMEACDNKQDIFSRVLPYAALLRKDSLGNYAIVTPGSIYVTKGAERRQTGTHYTPRSLTEPIVKHALDPLVYVGPAEGKPEEAWQLKSAPELLELTICDMAMGSGAFLVQSCRYLAEKLVEAWEREEQRLRQDGRKVLVITDSGALTISQGEYSELLLPNDIEERLALARRMVAERCLYGVDKNPMAAEMAKLSLWLVTLAREKPFTFLDHALRHGDSLLGASDQQLENWSLVNEKGEPMRPFVHKSIQRLLQLVLELRKQVRALSSNTIKDVEKKERLLREADQALEIARLGADILVAHNMDSKKKRAVKADDLSMSFIPVAEGYIEGIKNRLTEEGKRSNREAYKELRAEADKRLKGRKPFHWHLEFPEVFLYRNGDAGFSAIVSNPPFQGGQKITGALGTDYRDYLVKYLAKGKHGSADLCAYFYLRATGLLQQRGMAALVATNTIAQGATRKVGLDQLVEEGITIPRAVPSRRWPGDAALEVAYAWLYKGDWNGLCVLDDREVISITPYLTAPGKAQGKPLPLLANAQKSFIGSLVLGMGFVLEPEEAQALIAKDARNKDVLFPYLNGKDLNSQPDQSPGRWVINFHDWPLEKAQLYPDCLDIVIERAKPERDVNNDRKVRGKWWQFKRPTIDLYSTIAHMQRVIVVPLISKHLICVLVQNSMVFSHKVGVIADSSMSTFASLQSTFHYVWVRQYSSTLRDAGINYSPTDCFQNFPFPRSLDGLDDIGKRYHEHRQAICLRRQEGLTDVYNRFHNPKEKAPDIVALRELHREMDEAVARAYGWTDLRLEYGFHETAQGLRFTISERARLEVLDRLLELNHQRHREEQAAGLVDETGKPTKKGKAWLEQRKKQAANGHNGHHPAAHPSRSGNEADDDKEGDRQNGYRQQDLFGSEYEQPTLF</sequence>
<dbReference type="SUPFAM" id="SSF53335">
    <property type="entry name" value="S-adenosyl-L-methionine-dependent methyltransferases"/>
    <property type="match status" value="1"/>
</dbReference>
<feature type="region of interest" description="Disordered" evidence="6">
    <location>
        <begin position="1341"/>
        <end position="1360"/>
    </location>
</feature>
<gene>
    <name evidence="9" type="ORF">EI42_03261</name>
</gene>
<evidence type="ECO:0000313" key="10">
    <source>
        <dbReference type="Proteomes" id="UP000248806"/>
    </source>
</evidence>
<dbReference type="Pfam" id="PF07669">
    <property type="entry name" value="Eco57I"/>
    <property type="match status" value="1"/>
</dbReference>
<accession>A0A326U7I8</accession>
<evidence type="ECO:0000256" key="2">
    <source>
        <dbReference type="ARBA" id="ARBA00022603"/>
    </source>
</evidence>
<dbReference type="Gene3D" id="3.40.50.150">
    <property type="entry name" value="Vaccinia Virus protein VP39"/>
    <property type="match status" value="2"/>
</dbReference>
<dbReference type="GO" id="GO:0009007">
    <property type="term" value="F:site-specific DNA-methyltransferase (adenine-specific) activity"/>
    <property type="evidence" value="ECO:0007669"/>
    <property type="project" value="UniProtKB-EC"/>
</dbReference>
<feature type="region of interest" description="Disordered" evidence="6">
    <location>
        <begin position="1365"/>
        <end position="1417"/>
    </location>
</feature>
<evidence type="ECO:0000256" key="5">
    <source>
        <dbReference type="ARBA" id="ARBA00047942"/>
    </source>
</evidence>
<dbReference type="InterPro" id="IPR050953">
    <property type="entry name" value="N4_N6_ade-DNA_methylase"/>
</dbReference>
<dbReference type="Proteomes" id="UP000248806">
    <property type="component" value="Unassembled WGS sequence"/>
</dbReference>
<dbReference type="InterPro" id="IPR011639">
    <property type="entry name" value="MethylTrfase_TaqI-like_dom"/>
</dbReference>
<evidence type="ECO:0000259" key="8">
    <source>
        <dbReference type="Pfam" id="PF20466"/>
    </source>
</evidence>
<dbReference type="EMBL" id="QKUF01000010">
    <property type="protein sequence ID" value="PZW28507.1"/>
    <property type="molecule type" value="Genomic_DNA"/>
</dbReference>
<evidence type="ECO:0000256" key="3">
    <source>
        <dbReference type="ARBA" id="ARBA00022679"/>
    </source>
</evidence>
<keyword evidence="10" id="KW-1185">Reference proteome</keyword>
<evidence type="ECO:0000259" key="7">
    <source>
        <dbReference type="Pfam" id="PF07669"/>
    </source>
</evidence>
<dbReference type="PANTHER" id="PTHR33841:SF1">
    <property type="entry name" value="DNA METHYLTRANSFERASE A"/>
    <property type="match status" value="1"/>
</dbReference>
<dbReference type="GO" id="GO:0032259">
    <property type="term" value="P:methylation"/>
    <property type="evidence" value="ECO:0007669"/>
    <property type="project" value="UniProtKB-KW"/>
</dbReference>
<dbReference type="RefSeq" id="WP_211326202.1">
    <property type="nucleotide sequence ID" value="NZ_BIFX01000001.1"/>
</dbReference>
<keyword evidence="3" id="KW-0808">Transferase</keyword>
<evidence type="ECO:0000256" key="6">
    <source>
        <dbReference type="SAM" id="MobiDB-lite"/>
    </source>
</evidence>
<organism evidence="9 10">
    <name type="scientific">Thermosporothrix hazakensis</name>
    <dbReference type="NCBI Taxonomy" id="644383"/>
    <lineage>
        <taxon>Bacteria</taxon>
        <taxon>Bacillati</taxon>
        <taxon>Chloroflexota</taxon>
        <taxon>Ktedonobacteria</taxon>
        <taxon>Ktedonobacterales</taxon>
        <taxon>Thermosporotrichaceae</taxon>
        <taxon>Thermosporothrix</taxon>
    </lineage>
</organism>
<dbReference type="InterPro" id="IPR029063">
    <property type="entry name" value="SAM-dependent_MTases_sf"/>
</dbReference>
<keyword evidence="4" id="KW-0949">S-adenosyl-L-methionine</keyword>
<name>A0A326U7I8_THEHA</name>
<proteinExistence type="predicted"/>
<dbReference type="PRINTS" id="PR00507">
    <property type="entry name" value="N12N6MTFRASE"/>
</dbReference>
<dbReference type="EC" id="2.1.1.72" evidence="1"/>
<feature type="domain" description="MmeI-like target recognition" evidence="8">
    <location>
        <begin position="1055"/>
        <end position="1235"/>
    </location>
</feature>
<comment type="caution">
    <text evidence="9">The sequence shown here is derived from an EMBL/GenBank/DDBJ whole genome shotgun (WGS) entry which is preliminary data.</text>
</comment>
<dbReference type="Pfam" id="PF20466">
    <property type="entry name" value="MmeI_TRD"/>
    <property type="match status" value="1"/>
</dbReference>
<reference evidence="9 10" key="1">
    <citation type="submission" date="2018-06" db="EMBL/GenBank/DDBJ databases">
        <title>Genomic Encyclopedia of Archaeal and Bacterial Type Strains, Phase II (KMG-II): from individual species to whole genera.</title>
        <authorList>
            <person name="Goeker M."/>
        </authorList>
    </citation>
    <scope>NUCLEOTIDE SEQUENCE [LARGE SCALE GENOMIC DNA]</scope>
    <source>
        <strain evidence="9 10">ATCC BAA-1881</strain>
    </source>
</reference>
<protein>
    <recommendedName>
        <fullName evidence="1">site-specific DNA-methyltransferase (adenine-specific)</fullName>
        <ecNumber evidence="1">2.1.1.72</ecNumber>
    </recommendedName>
</protein>
<dbReference type="PANTHER" id="PTHR33841">
    <property type="entry name" value="DNA METHYLTRANSFERASE YEEA-RELATED"/>
    <property type="match status" value="1"/>
</dbReference>
<evidence type="ECO:0000256" key="4">
    <source>
        <dbReference type="ARBA" id="ARBA00022691"/>
    </source>
</evidence>
<evidence type="ECO:0000313" key="9">
    <source>
        <dbReference type="EMBL" id="PZW28507.1"/>
    </source>
</evidence>
<keyword evidence="2" id="KW-0489">Methyltransferase</keyword>